<dbReference type="EMBL" id="JACGWJ010000251">
    <property type="protein sequence ID" value="KAL0293947.1"/>
    <property type="molecule type" value="Genomic_DNA"/>
</dbReference>
<dbReference type="AlphaFoldDB" id="A0AAW2JIA7"/>
<evidence type="ECO:0000313" key="2">
    <source>
        <dbReference type="EMBL" id="KAL0293947.1"/>
    </source>
</evidence>
<comment type="caution">
    <text evidence="2">The sequence shown here is derived from an EMBL/GenBank/DDBJ whole genome shotgun (WGS) entry which is preliminary data.</text>
</comment>
<accession>A0AAW2JIA7</accession>
<organism evidence="2">
    <name type="scientific">Sesamum radiatum</name>
    <name type="common">Black benniseed</name>
    <dbReference type="NCBI Taxonomy" id="300843"/>
    <lineage>
        <taxon>Eukaryota</taxon>
        <taxon>Viridiplantae</taxon>
        <taxon>Streptophyta</taxon>
        <taxon>Embryophyta</taxon>
        <taxon>Tracheophyta</taxon>
        <taxon>Spermatophyta</taxon>
        <taxon>Magnoliopsida</taxon>
        <taxon>eudicotyledons</taxon>
        <taxon>Gunneridae</taxon>
        <taxon>Pentapetalae</taxon>
        <taxon>asterids</taxon>
        <taxon>lamiids</taxon>
        <taxon>Lamiales</taxon>
        <taxon>Pedaliaceae</taxon>
        <taxon>Sesamum</taxon>
    </lineage>
</organism>
<protein>
    <submittedName>
        <fullName evidence="2">Uncharacterized protein</fullName>
    </submittedName>
</protein>
<feature type="region of interest" description="Disordered" evidence="1">
    <location>
        <begin position="1"/>
        <end position="32"/>
    </location>
</feature>
<proteinExistence type="predicted"/>
<reference evidence="2" key="1">
    <citation type="submission" date="2020-06" db="EMBL/GenBank/DDBJ databases">
        <authorList>
            <person name="Li T."/>
            <person name="Hu X."/>
            <person name="Zhang T."/>
            <person name="Song X."/>
            <person name="Zhang H."/>
            <person name="Dai N."/>
            <person name="Sheng W."/>
            <person name="Hou X."/>
            <person name="Wei L."/>
        </authorList>
    </citation>
    <scope>NUCLEOTIDE SEQUENCE</scope>
    <source>
        <strain evidence="2">G02</strain>
        <tissue evidence="2">Leaf</tissue>
    </source>
</reference>
<evidence type="ECO:0000256" key="1">
    <source>
        <dbReference type="SAM" id="MobiDB-lite"/>
    </source>
</evidence>
<reference evidence="2" key="2">
    <citation type="journal article" date="2024" name="Plant">
        <title>Genomic evolution and insights into agronomic trait innovations of Sesamum species.</title>
        <authorList>
            <person name="Miao H."/>
            <person name="Wang L."/>
            <person name="Qu L."/>
            <person name="Liu H."/>
            <person name="Sun Y."/>
            <person name="Le M."/>
            <person name="Wang Q."/>
            <person name="Wei S."/>
            <person name="Zheng Y."/>
            <person name="Lin W."/>
            <person name="Duan Y."/>
            <person name="Cao H."/>
            <person name="Xiong S."/>
            <person name="Wang X."/>
            <person name="Wei L."/>
            <person name="Li C."/>
            <person name="Ma Q."/>
            <person name="Ju M."/>
            <person name="Zhao R."/>
            <person name="Li G."/>
            <person name="Mu C."/>
            <person name="Tian Q."/>
            <person name="Mei H."/>
            <person name="Zhang T."/>
            <person name="Gao T."/>
            <person name="Zhang H."/>
        </authorList>
    </citation>
    <scope>NUCLEOTIDE SEQUENCE</scope>
    <source>
        <strain evidence="2">G02</strain>
    </source>
</reference>
<gene>
    <name evidence="2" type="ORF">Sradi_6912300</name>
</gene>
<name>A0AAW2JIA7_SESRA</name>
<sequence>MAIPFGSTFPSQEMEPQETPIPQMSGAPAQLIGDFPESESRMVDKMNPVVIIEKLSSKKR</sequence>